<dbReference type="Proteomes" id="UP000756132">
    <property type="component" value="Chromosome 13"/>
</dbReference>
<feature type="chain" id="PRO_5040148709" evidence="1">
    <location>
        <begin position="18"/>
        <end position="166"/>
    </location>
</feature>
<protein>
    <submittedName>
        <fullName evidence="2">Uncharacterized protein</fullName>
    </submittedName>
</protein>
<gene>
    <name evidence="2" type="ORF">CLAFUR5_14607</name>
</gene>
<dbReference type="OrthoDB" id="3642993at2759"/>
<dbReference type="KEGG" id="ffu:CLAFUR5_14607"/>
<reference evidence="2" key="1">
    <citation type="submission" date="2021-12" db="EMBL/GenBank/DDBJ databases">
        <authorList>
            <person name="Zaccaron A."/>
            <person name="Stergiopoulos I."/>
        </authorList>
    </citation>
    <scope>NUCLEOTIDE SEQUENCE</scope>
    <source>
        <strain evidence="2">Race5_Kim</strain>
    </source>
</reference>
<dbReference type="AlphaFoldDB" id="A0A9Q8PMA1"/>
<feature type="signal peptide" evidence="1">
    <location>
        <begin position="1"/>
        <end position="17"/>
    </location>
</feature>
<dbReference type="RefSeq" id="XP_047769595.1">
    <property type="nucleotide sequence ID" value="XM_047913755.1"/>
</dbReference>
<evidence type="ECO:0000313" key="3">
    <source>
        <dbReference type="Proteomes" id="UP000756132"/>
    </source>
</evidence>
<reference evidence="2" key="2">
    <citation type="journal article" date="2022" name="Microb. Genom.">
        <title>A chromosome-scale genome assembly of the tomato pathogen Cladosporium fulvum reveals a compartmentalized genome architecture and the presence of a dispensable chromosome.</title>
        <authorList>
            <person name="Zaccaron A.Z."/>
            <person name="Chen L.H."/>
            <person name="Samaras A."/>
            <person name="Stergiopoulos I."/>
        </authorList>
    </citation>
    <scope>NUCLEOTIDE SEQUENCE</scope>
    <source>
        <strain evidence="2">Race5_Kim</strain>
    </source>
</reference>
<proteinExistence type="predicted"/>
<dbReference type="OMA" id="CWKECEG"/>
<keyword evidence="1" id="KW-0732">Signal</keyword>
<dbReference type="GeneID" id="71994485"/>
<organism evidence="2 3">
    <name type="scientific">Passalora fulva</name>
    <name type="common">Tomato leaf mold</name>
    <name type="synonym">Cladosporium fulvum</name>
    <dbReference type="NCBI Taxonomy" id="5499"/>
    <lineage>
        <taxon>Eukaryota</taxon>
        <taxon>Fungi</taxon>
        <taxon>Dikarya</taxon>
        <taxon>Ascomycota</taxon>
        <taxon>Pezizomycotina</taxon>
        <taxon>Dothideomycetes</taxon>
        <taxon>Dothideomycetidae</taxon>
        <taxon>Mycosphaerellales</taxon>
        <taxon>Mycosphaerellaceae</taxon>
        <taxon>Fulvia</taxon>
    </lineage>
</organism>
<name>A0A9Q8PMA1_PASFU</name>
<evidence type="ECO:0000313" key="2">
    <source>
        <dbReference type="EMBL" id="UJO25229.1"/>
    </source>
</evidence>
<dbReference type="EMBL" id="CP090175">
    <property type="protein sequence ID" value="UJO25229.1"/>
    <property type="molecule type" value="Genomic_DNA"/>
</dbReference>
<evidence type="ECO:0000256" key="1">
    <source>
        <dbReference type="SAM" id="SignalP"/>
    </source>
</evidence>
<accession>A0A9Q8PMA1</accession>
<sequence length="166" mass="17951">MFTSLLLTSLIATSANALYFHFSPFVTTDIRIPSESHAISFTISNPTANFEQGGSAPRNCSISWSGSEVPTCWKECEGDGWPHFARVTPKSWSSAGDFELDVQRYHVYRAPSVFNVTGVPIVEGALNGYACSRGGQSTVCTFQNTEQGFNVMVGNGGEPVEPTPQC</sequence>
<keyword evidence="3" id="KW-1185">Reference proteome</keyword>